<gene>
    <name evidence="1" type="ORF">RU07_22415</name>
</gene>
<evidence type="ECO:0000313" key="1">
    <source>
        <dbReference type="EMBL" id="KIP98146.1"/>
    </source>
</evidence>
<sequence>MRRAFLWKISALNPDAAMFNPISVKTNADGARKFPLAASARIILARVRSEKARRRRAFSVSNSFQPFA</sequence>
<organism evidence="1 2">
    <name type="scientific">Agrobacterium tumefaciens</name>
    <dbReference type="NCBI Taxonomy" id="358"/>
    <lineage>
        <taxon>Bacteria</taxon>
        <taxon>Pseudomonadati</taxon>
        <taxon>Pseudomonadota</taxon>
        <taxon>Alphaproteobacteria</taxon>
        <taxon>Hyphomicrobiales</taxon>
        <taxon>Rhizobiaceae</taxon>
        <taxon>Rhizobium/Agrobacterium group</taxon>
        <taxon>Agrobacterium</taxon>
        <taxon>Agrobacterium tumefaciens complex</taxon>
    </lineage>
</organism>
<dbReference type="EMBL" id="JXQV01000043">
    <property type="protein sequence ID" value="KIP98146.1"/>
    <property type="molecule type" value="Genomic_DNA"/>
</dbReference>
<protein>
    <submittedName>
        <fullName evidence="1">Uncharacterized protein</fullName>
    </submittedName>
</protein>
<dbReference type="AlphaFoldDB" id="A0A0D0JRW0"/>
<name>A0A0D0JRW0_AGRTU</name>
<comment type="caution">
    <text evidence="1">The sequence shown here is derived from an EMBL/GenBank/DDBJ whole genome shotgun (WGS) entry which is preliminary data.</text>
</comment>
<reference evidence="1 2" key="1">
    <citation type="submission" date="2014-12" db="EMBL/GenBank/DDBJ databases">
        <title>16Stimator: statistical estimation of ribosomal gene copy numbers from draft genome assemblies.</title>
        <authorList>
            <person name="Perisin M.A."/>
            <person name="Vetter M."/>
            <person name="Gilbert J.A."/>
            <person name="Bergelson J."/>
        </authorList>
    </citation>
    <scope>NUCLEOTIDE SEQUENCE [LARGE SCALE GENOMIC DNA]</scope>
    <source>
        <strain evidence="1 2">MEJ076</strain>
    </source>
</reference>
<dbReference type="Proteomes" id="UP000035017">
    <property type="component" value="Unassembled WGS sequence"/>
</dbReference>
<evidence type="ECO:0000313" key="2">
    <source>
        <dbReference type="Proteomes" id="UP000035017"/>
    </source>
</evidence>
<accession>A0A0D0JRW0</accession>
<proteinExistence type="predicted"/>